<comment type="caution">
    <text evidence="2">The sequence shown here is derived from an EMBL/GenBank/DDBJ whole genome shotgun (WGS) entry which is preliminary data.</text>
</comment>
<dbReference type="PROSITE" id="PS51918">
    <property type="entry name" value="RADICAL_SAM"/>
    <property type="match status" value="1"/>
</dbReference>
<dbReference type="PANTHER" id="PTHR37822">
    <property type="entry name" value="SPORE PHOTOPRODUCT LYASE-RELATED"/>
    <property type="match status" value="1"/>
</dbReference>
<evidence type="ECO:0000259" key="1">
    <source>
        <dbReference type="PROSITE" id="PS51918"/>
    </source>
</evidence>
<evidence type="ECO:0000313" key="2">
    <source>
        <dbReference type="EMBL" id="HET20689.1"/>
    </source>
</evidence>
<dbReference type="Pfam" id="PF20903">
    <property type="entry name" value="SPL"/>
    <property type="match status" value="1"/>
</dbReference>
<name>A0A7C2S7R9_ARCFL</name>
<dbReference type="SFLD" id="SFLDS00029">
    <property type="entry name" value="Radical_SAM"/>
    <property type="match status" value="1"/>
</dbReference>
<accession>A0A7C2S7R9</accession>
<gene>
    <name evidence="2" type="ORF">ENN70_00955</name>
</gene>
<dbReference type="InterPro" id="IPR007197">
    <property type="entry name" value="rSAM"/>
</dbReference>
<dbReference type="PANTHER" id="PTHR37822:SF2">
    <property type="entry name" value="SPORE PHOTOPRODUCT LYASE"/>
    <property type="match status" value="1"/>
</dbReference>
<dbReference type="InterPro" id="IPR049539">
    <property type="entry name" value="SPL"/>
</dbReference>
<protein>
    <recommendedName>
        <fullName evidence="1">Radical SAM core domain-containing protein</fullName>
    </recommendedName>
</protein>
<dbReference type="AlphaFoldDB" id="A0A7C2S7R9"/>
<dbReference type="GO" id="GO:0003913">
    <property type="term" value="F:DNA photolyase activity"/>
    <property type="evidence" value="ECO:0007669"/>
    <property type="project" value="TreeGrafter"/>
</dbReference>
<sequence length="339" mass="39535">MMISFRPPIQEKLNLRDALMLNEMPKVVVGNVPSLTGEVEKRVIRVGDGSIIRLFDRTPVPEKETDVVCPHFLELKWANGCPFSCAWCYLQGTFRFLERGKKPFIKDWKKIELHLAALFQHNSRKELLNAGEISDSLIGEDQNPPASVRLARMFQEQDCYKLLLVTKSDRVDNLLKIESENVIVSFSINAFPVAERWEKGAPHPLRRLDAARRLHEHGYPVRVRIDPMVPVEEWKGHYGELVGEIFRRFEPERITLGSLRGLSTTIRHARDTSWVEYLDERSNWGLKPRFGVRLEMYRFIIDLLEEMGFKDYGLCKETVGMWRGLELDYRKIRCNCLLY</sequence>
<proteinExistence type="predicted"/>
<organism evidence="2">
    <name type="scientific">Archaeoglobus fulgidus</name>
    <dbReference type="NCBI Taxonomy" id="2234"/>
    <lineage>
        <taxon>Archaea</taxon>
        <taxon>Methanobacteriati</taxon>
        <taxon>Methanobacteriota</taxon>
        <taxon>Archaeoglobi</taxon>
        <taxon>Archaeoglobales</taxon>
        <taxon>Archaeoglobaceae</taxon>
        <taxon>Archaeoglobus</taxon>
    </lineage>
</organism>
<dbReference type="GO" id="GO:0051539">
    <property type="term" value="F:4 iron, 4 sulfur cluster binding"/>
    <property type="evidence" value="ECO:0007669"/>
    <property type="project" value="TreeGrafter"/>
</dbReference>
<dbReference type="Gene3D" id="3.80.30.30">
    <property type="match status" value="1"/>
</dbReference>
<dbReference type="GO" id="GO:1904047">
    <property type="term" value="F:S-adenosyl-L-methionine binding"/>
    <property type="evidence" value="ECO:0007669"/>
    <property type="project" value="TreeGrafter"/>
</dbReference>
<feature type="domain" description="Radical SAM core" evidence="1">
    <location>
        <begin position="67"/>
        <end position="310"/>
    </location>
</feature>
<reference evidence="2" key="1">
    <citation type="journal article" date="2020" name="mSystems">
        <title>Genome- and Community-Level Interaction Insights into Carbon Utilization and Element Cycling Functions of Hydrothermarchaeota in Hydrothermal Sediment.</title>
        <authorList>
            <person name="Zhou Z."/>
            <person name="Liu Y."/>
            <person name="Xu W."/>
            <person name="Pan J."/>
            <person name="Luo Z.H."/>
            <person name="Li M."/>
        </authorList>
    </citation>
    <scope>NUCLEOTIDE SEQUENCE [LARGE SCALE GENOMIC DNA]</scope>
    <source>
        <strain evidence="2">SpSt-12</strain>
    </source>
</reference>
<dbReference type="EMBL" id="DSCQ01000015">
    <property type="protein sequence ID" value="HET20689.1"/>
    <property type="molecule type" value="Genomic_DNA"/>
</dbReference>